<comment type="caution">
    <text evidence="1">The sequence shown here is derived from an EMBL/GenBank/DDBJ whole genome shotgun (WGS) entry which is preliminary data.</text>
</comment>
<dbReference type="Proteomes" id="UP001153076">
    <property type="component" value="Unassembled WGS sequence"/>
</dbReference>
<accession>A0A9Q1K0A7</accession>
<organism evidence="1 2">
    <name type="scientific">Carnegiea gigantea</name>
    <dbReference type="NCBI Taxonomy" id="171969"/>
    <lineage>
        <taxon>Eukaryota</taxon>
        <taxon>Viridiplantae</taxon>
        <taxon>Streptophyta</taxon>
        <taxon>Embryophyta</taxon>
        <taxon>Tracheophyta</taxon>
        <taxon>Spermatophyta</taxon>
        <taxon>Magnoliopsida</taxon>
        <taxon>eudicotyledons</taxon>
        <taxon>Gunneridae</taxon>
        <taxon>Pentapetalae</taxon>
        <taxon>Caryophyllales</taxon>
        <taxon>Cactineae</taxon>
        <taxon>Cactaceae</taxon>
        <taxon>Cactoideae</taxon>
        <taxon>Echinocereeae</taxon>
        <taxon>Carnegiea</taxon>
    </lineage>
</organism>
<evidence type="ECO:0000313" key="2">
    <source>
        <dbReference type="Proteomes" id="UP001153076"/>
    </source>
</evidence>
<proteinExistence type="predicted"/>
<keyword evidence="2" id="KW-1185">Reference proteome</keyword>
<sequence>MVMVGISPNGTTVVFLPRLLVSTAIRVFLYPLATTGGCCRIVSTGGLALPVGICSKWGRGLAKLAASTAFFTCSDTCRVMASVRVDMKFLRASTVISYKTAHLHSESHHTHSVNSFSNSQSIIIFLCFQVMAYNHQFSLILAILLVTLITPMNARRLQETPQLPQPALPSIPNLPTVQLPPLPDLSSLRIPQLPQMPSLPASKFRNKLRAVISVFSELITLSRGTLVSKKNKVELQPSNLLDHIFFSSSTSQPI</sequence>
<reference evidence="1" key="1">
    <citation type="submission" date="2022-04" db="EMBL/GenBank/DDBJ databases">
        <title>Carnegiea gigantea Genome sequencing and assembly v2.</title>
        <authorList>
            <person name="Copetti D."/>
            <person name="Sanderson M.J."/>
            <person name="Burquez A."/>
            <person name="Wojciechowski M.F."/>
        </authorList>
    </citation>
    <scope>NUCLEOTIDE SEQUENCE</scope>
    <source>
        <strain evidence="1">SGP5-SGP5p</strain>
        <tissue evidence="1">Aerial part</tissue>
    </source>
</reference>
<evidence type="ECO:0000313" key="1">
    <source>
        <dbReference type="EMBL" id="KAJ8434125.1"/>
    </source>
</evidence>
<gene>
    <name evidence="1" type="ORF">Cgig2_024243</name>
</gene>
<protein>
    <submittedName>
        <fullName evidence="1">Uncharacterized protein</fullName>
    </submittedName>
</protein>
<dbReference type="EMBL" id="JAKOGI010000498">
    <property type="protein sequence ID" value="KAJ8434125.1"/>
    <property type="molecule type" value="Genomic_DNA"/>
</dbReference>
<dbReference type="OrthoDB" id="1750437at2759"/>
<name>A0A9Q1K0A7_9CARY</name>
<dbReference type="AlphaFoldDB" id="A0A9Q1K0A7"/>